<evidence type="ECO:0000256" key="3">
    <source>
        <dbReference type="ARBA" id="ARBA00022723"/>
    </source>
</evidence>
<evidence type="ECO:0000313" key="7">
    <source>
        <dbReference type="Proteomes" id="UP001291623"/>
    </source>
</evidence>
<dbReference type="SUPFAM" id="SSF48264">
    <property type="entry name" value="Cytochrome P450"/>
    <property type="match status" value="1"/>
</dbReference>
<dbReference type="GO" id="GO:0020037">
    <property type="term" value="F:heme binding"/>
    <property type="evidence" value="ECO:0007669"/>
    <property type="project" value="InterPro"/>
</dbReference>
<comment type="cofactor">
    <cofactor evidence="1">
        <name>heme</name>
        <dbReference type="ChEBI" id="CHEBI:30413"/>
    </cofactor>
</comment>
<keyword evidence="4" id="KW-0560">Oxidoreductase</keyword>
<evidence type="ECO:0000256" key="5">
    <source>
        <dbReference type="ARBA" id="ARBA00023004"/>
    </source>
</evidence>
<sequence length="144" mass="16112">MVKQDPLTSLFSEQAAPMLEPNNASRFVYRVYHGPNQTNTAGGDSVATSTSWVFWLVMNNRRVEKKIVDEIITGLRRTRGRDMAGSKAHTLTFLEMKSAASAILLRYKLSPVHGHQVLPQLSFTLSMKNGLKVNLKRRDLAAVL</sequence>
<keyword evidence="5" id="KW-0408">Iron</keyword>
<dbReference type="EMBL" id="JAVYJV010000012">
    <property type="protein sequence ID" value="KAK4358017.1"/>
    <property type="molecule type" value="Genomic_DNA"/>
</dbReference>
<name>A0AAE1RV73_9SOLA</name>
<evidence type="ECO:0000256" key="4">
    <source>
        <dbReference type="ARBA" id="ARBA00023002"/>
    </source>
</evidence>
<dbReference type="AlphaFoldDB" id="A0AAE1RV73"/>
<dbReference type="GO" id="GO:0005506">
    <property type="term" value="F:iron ion binding"/>
    <property type="evidence" value="ECO:0007669"/>
    <property type="project" value="InterPro"/>
</dbReference>
<proteinExistence type="inferred from homology"/>
<evidence type="ECO:0000256" key="2">
    <source>
        <dbReference type="ARBA" id="ARBA00010617"/>
    </source>
</evidence>
<dbReference type="InterPro" id="IPR036396">
    <property type="entry name" value="Cyt_P450_sf"/>
</dbReference>
<gene>
    <name evidence="6" type="ORF">RND71_023627</name>
</gene>
<reference evidence="6" key="1">
    <citation type="submission" date="2023-12" db="EMBL/GenBank/DDBJ databases">
        <title>Genome assembly of Anisodus tanguticus.</title>
        <authorList>
            <person name="Wang Y.-J."/>
        </authorList>
    </citation>
    <scope>NUCLEOTIDE SEQUENCE</scope>
    <source>
        <strain evidence="6">KB-2021</strain>
        <tissue evidence="6">Leaf</tissue>
    </source>
</reference>
<keyword evidence="3" id="KW-0479">Metal-binding</keyword>
<dbReference type="GO" id="GO:0004497">
    <property type="term" value="F:monooxygenase activity"/>
    <property type="evidence" value="ECO:0007669"/>
    <property type="project" value="InterPro"/>
</dbReference>
<evidence type="ECO:0000256" key="1">
    <source>
        <dbReference type="ARBA" id="ARBA00001971"/>
    </source>
</evidence>
<dbReference type="GO" id="GO:0016705">
    <property type="term" value="F:oxidoreductase activity, acting on paired donors, with incorporation or reduction of molecular oxygen"/>
    <property type="evidence" value="ECO:0007669"/>
    <property type="project" value="InterPro"/>
</dbReference>
<accession>A0AAE1RV73</accession>
<evidence type="ECO:0000313" key="6">
    <source>
        <dbReference type="EMBL" id="KAK4358017.1"/>
    </source>
</evidence>
<comment type="caution">
    <text evidence="6">The sequence shown here is derived from an EMBL/GenBank/DDBJ whole genome shotgun (WGS) entry which is preliminary data.</text>
</comment>
<comment type="similarity">
    <text evidence="2">Belongs to the cytochrome P450 family.</text>
</comment>
<organism evidence="6 7">
    <name type="scientific">Anisodus tanguticus</name>
    <dbReference type="NCBI Taxonomy" id="243964"/>
    <lineage>
        <taxon>Eukaryota</taxon>
        <taxon>Viridiplantae</taxon>
        <taxon>Streptophyta</taxon>
        <taxon>Embryophyta</taxon>
        <taxon>Tracheophyta</taxon>
        <taxon>Spermatophyta</taxon>
        <taxon>Magnoliopsida</taxon>
        <taxon>eudicotyledons</taxon>
        <taxon>Gunneridae</taxon>
        <taxon>Pentapetalae</taxon>
        <taxon>asterids</taxon>
        <taxon>lamiids</taxon>
        <taxon>Solanales</taxon>
        <taxon>Solanaceae</taxon>
        <taxon>Solanoideae</taxon>
        <taxon>Hyoscyameae</taxon>
        <taxon>Anisodus</taxon>
    </lineage>
</organism>
<dbReference type="PANTHER" id="PTHR24296">
    <property type="entry name" value="CYTOCHROME P450"/>
    <property type="match status" value="1"/>
</dbReference>
<keyword evidence="7" id="KW-1185">Reference proteome</keyword>
<protein>
    <submittedName>
        <fullName evidence="6">Uncharacterized protein</fullName>
    </submittedName>
</protein>
<dbReference type="Proteomes" id="UP001291623">
    <property type="component" value="Unassembled WGS sequence"/>
</dbReference>